<dbReference type="GO" id="GO:0003700">
    <property type="term" value="F:DNA-binding transcription factor activity"/>
    <property type="evidence" value="ECO:0007669"/>
    <property type="project" value="TreeGrafter"/>
</dbReference>
<dbReference type="Gene3D" id="3.40.50.2300">
    <property type="match status" value="2"/>
</dbReference>
<dbReference type="CDD" id="cd01392">
    <property type="entry name" value="HTH_LacI"/>
    <property type="match status" value="1"/>
</dbReference>
<evidence type="ECO:0000259" key="5">
    <source>
        <dbReference type="PROSITE" id="PS50937"/>
    </source>
</evidence>
<dbReference type="PROSITE" id="PS50943">
    <property type="entry name" value="HTH_CROC1"/>
    <property type="match status" value="1"/>
</dbReference>
<sequence length="330" mass="36187">MTIKEIAKMAGVSTATVSRAINNSGYIKIEVKEKILRIIEETGFTPSSVAQDLKRNRTNLIGVIIPKISSFSVAQVVDGISLELNKRNFSILLANTNNNAEEELKYLKIFQEKRANGILILGTEISEEHKNLINSSSIPVIVIGQNVSEAGIPCVVQQEKEAAYDITRYLTDNNHKRIAYIGTDIEDFAVRNERKAGFLKALADSDIYFDEKCTYYSGFSSDTGYTGIKKLLKEFPDLTAVFCATGTMATGAVNALLESGSGVPENVSVTGMGSTNYGINTLKITSVIYDYVKTGSEGAKMLLNILDNKSKSEKISVPYRFFQGNTVKKI</sequence>
<dbReference type="SUPFAM" id="SSF47413">
    <property type="entry name" value="lambda repressor-like DNA-binding domains"/>
    <property type="match status" value="1"/>
</dbReference>
<gene>
    <name evidence="7" type="ordered locus">Sterm_3656</name>
</gene>
<proteinExistence type="predicted"/>
<evidence type="ECO:0000313" key="7">
    <source>
        <dbReference type="EMBL" id="ACZ10490.1"/>
    </source>
</evidence>
<feature type="domain" description="HTH lacI-type" evidence="4">
    <location>
        <begin position="1"/>
        <end position="55"/>
    </location>
</feature>
<dbReference type="HOGENOM" id="CLU_037628_6_1_0"/>
<dbReference type="GO" id="GO:0000976">
    <property type="term" value="F:transcription cis-regulatory region binding"/>
    <property type="evidence" value="ECO:0007669"/>
    <property type="project" value="TreeGrafter"/>
</dbReference>
<dbReference type="PRINTS" id="PR00036">
    <property type="entry name" value="HTHLACI"/>
</dbReference>
<evidence type="ECO:0000259" key="4">
    <source>
        <dbReference type="PROSITE" id="PS50932"/>
    </source>
</evidence>
<evidence type="ECO:0000259" key="6">
    <source>
        <dbReference type="PROSITE" id="PS50943"/>
    </source>
</evidence>
<reference evidence="8" key="1">
    <citation type="submission" date="2009-09" db="EMBL/GenBank/DDBJ databases">
        <title>The complete chromosome of Sebaldella termitidis ATCC 33386.</title>
        <authorList>
            <consortium name="US DOE Joint Genome Institute (JGI-PGF)"/>
            <person name="Lucas S."/>
            <person name="Copeland A."/>
            <person name="Lapidus A."/>
            <person name="Glavina del Rio T."/>
            <person name="Dalin E."/>
            <person name="Tice H."/>
            <person name="Bruce D."/>
            <person name="Goodwin L."/>
            <person name="Pitluck S."/>
            <person name="Kyrpides N."/>
            <person name="Mavromatis K."/>
            <person name="Ivanova N."/>
            <person name="Mikhailova N."/>
            <person name="Sims D."/>
            <person name="Meincke L."/>
            <person name="Brettin T."/>
            <person name="Detter J.C."/>
            <person name="Han C."/>
            <person name="Larimer F."/>
            <person name="Land M."/>
            <person name="Hauser L."/>
            <person name="Markowitz V."/>
            <person name="Cheng J.F."/>
            <person name="Hugenholtz P."/>
            <person name="Woyke T."/>
            <person name="Wu D."/>
            <person name="Eisen J.A."/>
        </authorList>
    </citation>
    <scope>NUCLEOTIDE SEQUENCE [LARGE SCALE GENOMIC DNA]</scope>
    <source>
        <strain evidence="8">ATCC 33386 / NCTC 11300</strain>
    </source>
</reference>
<protein>
    <submittedName>
        <fullName evidence="7">Transcriptional regulator, LacI family</fullName>
    </submittedName>
</protein>
<dbReference type="EMBL" id="CP001739">
    <property type="protein sequence ID" value="ACZ10490.1"/>
    <property type="molecule type" value="Genomic_DNA"/>
</dbReference>
<dbReference type="eggNOG" id="COG1609">
    <property type="taxonomic scope" value="Bacteria"/>
</dbReference>
<dbReference type="InterPro" id="IPR001387">
    <property type="entry name" value="Cro/C1-type_HTH"/>
</dbReference>
<feature type="domain" description="HTH cro/C1-type" evidence="6">
    <location>
        <begin position="1"/>
        <end position="49"/>
    </location>
</feature>
<organism evidence="7 8">
    <name type="scientific">Sebaldella termitidis (strain ATCC 33386 / NCTC 11300)</name>
    <dbReference type="NCBI Taxonomy" id="526218"/>
    <lineage>
        <taxon>Bacteria</taxon>
        <taxon>Fusobacteriati</taxon>
        <taxon>Fusobacteriota</taxon>
        <taxon>Fusobacteriia</taxon>
        <taxon>Fusobacteriales</taxon>
        <taxon>Leptotrichiaceae</taxon>
        <taxon>Sebaldella</taxon>
    </lineage>
</organism>
<name>D1ARK4_SEBTE</name>
<dbReference type="PROSITE" id="PS50937">
    <property type="entry name" value="HTH_MERR_2"/>
    <property type="match status" value="1"/>
</dbReference>
<dbReference type="Gene3D" id="1.10.260.40">
    <property type="entry name" value="lambda repressor-like DNA-binding domains"/>
    <property type="match status" value="1"/>
</dbReference>
<dbReference type="InterPro" id="IPR010982">
    <property type="entry name" value="Lambda_DNA-bd_dom_sf"/>
</dbReference>
<dbReference type="InterPro" id="IPR028082">
    <property type="entry name" value="Peripla_BP_I"/>
</dbReference>
<evidence type="ECO:0000256" key="3">
    <source>
        <dbReference type="ARBA" id="ARBA00023163"/>
    </source>
</evidence>
<dbReference type="InterPro" id="IPR001761">
    <property type="entry name" value="Peripla_BP/Lac1_sug-bd_dom"/>
</dbReference>
<dbReference type="Pfam" id="PF00356">
    <property type="entry name" value="LacI"/>
    <property type="match status" value="1"/>
</dbReference>
<accession>D1ARK4</accession>
<dbReference type="InterPro" id="IPR000843">
    <property type="entry name" value="HTH_LacI"/>
</dbReference>
<feature type="domain" description="HTH merR-type" evidence="5">
    <location>
        <begin position="1"/>
        <end position="17"/>
    </location>
</feature>
<dbReference type="InterPro" id="IPR000551">
    <property type="entry name" value="MerR-type_HTH_dom"/>
</dbReference>
<keyword evidence="3" id="KW-0804">Transcription</keyword>
<dbReference type="PANTHER" id="PTHR30146:SF154">
    <property type="entry name" value="TRANSCRIPTION REGULATOR, MEMBER OF GALR FAMILY"/>
    <property type="match status" value="1"/>
</dbReference>
<dbReference type="CDD" id="cd01542">
    <property type="entry name" value="PBP1_TreR-like"/>
    <property type="match status" value="1"/>
</dbReference>
<evidence type="ECO:0000313" key="8">
    <source>
        <dbReference type="Proteomes" id="UP000000845"/>
    </source>
</evidence>
<dbReference type="PANTHER" id="PTHR30146">
    <property type="entry name" value="LACI-RELATED TRANSCRIPTIONAL REPRESSOR"/>
    <property type="match status" value="1"/>
</dbReference>
<evidence type="ECO:0000256" key="1">
    <source>
        <dbReference type="ARBA" id="ARBA00023015"/>
    </source>
</evidence>
<dbReference type="AlphaFoldDB" id="D1ARK4"/>
<dbReference type="KEGG" id="str:Sterm_3656"/>
<dbReference type="PROSITE" id="PS50932">
    <property type="entry name" value="HTH_LACI_2"/>
    <property type="match status" value="1"/>
</dbReference>
<evidence type="ECO:0000256" key="2">
    <source>
        <dbReference type="ARBA" id="ARBA00023125"/>
    </source>
</evidence>
<dbReference type="RefSeq" id="WP_012863072.1">
    <property type="nucleotide sequence ID" value="NC_013517.1"/>
</dbReference>
<reference evidence="7 8" key="2">
    <citation type="journal article" date="2010" name="Stand. Genomic Sci.">
        <title>Complete genome sequence of Sebaldella termitidis type strain (NCTC 11300).</title>
        <authorList>
            <person name="Harmon-Smith M."/>
            <person name="Celia L."/>
            <person name="Chertkov O."/>
            <person name="Lapidus A."/>
            <person name="Copeland A."/>
            <person name="Glavina Del Rio T."/>
            <person name="Nolan M."/>
            <person name="Lucas S."/>
            <person name="Tice H."/>
            <person name="Cheng J.F."/>
            <person name="Han C."/>
            <person name="Detter J.C."/>
            <person name="Bruce D."/>
            <person name="Goodwin L."/>
            <person name="Pitluck S."/>
            <person name="Pati A."/>
            <person name="Liolios K."/>
            <person name="Ivanova N."/>
            <person name="Mavromatis K."/>
            <person name="Mikhailova N."/>
            <person name="Chen A."/>
            <person name="Palaniappan K."/>
            <person name="Land M."/>
            <person name="Hauser L."/>
            <person name="Chang Y.J."/>
            <person name="Jeffries C.D."/>
            <person name="Brettin T."/>
            <person name="Goker M."/>
            <person name="Beck B."/>
            <person name="Bristow J."/>
            <person name="Eisen J.A."/>
            <person name="Markowitz V."/>
            <person name="Hugenholtz P."/>
            <person name="Kyrpides N.C."/>
            <person name="Klenk H.P."/>
            <person name="Chen F."/>
        </authorList>
    </citation>
    <scope>NUCLEOTIDE SEQUENCE [LARGE SCALE GENOMIC DNA]</scope>
    <source>
        <strain evidence="8">ATCC 33386 / NCTC 11300</strain>
    </source>
</reference>
<dbReference type="SUPFAM" id="SSF53822">
    <property type="entry name" value="Periplasmic binding protein-like I"/>
    <property type="match status" value="1"/>
</dbReference>
<dbReference type="SMART" id="SM00354">
    <property type="entry name" value="HTH_LACI"/>
    <property type="match status" value="1"/>
</dbReference>
<dbReference type="STRING" id="526218.Sterm_3656"/>
<keyword evidence="1" id="KW-0805">Transcription regulation</keyword>
<keyword evidence="2" id="KW-0238">DNA-binding</keyword>
<dbReference type="PROSITE" id="PS00356">
    <property type="entry name" value="HTH_LACI_1"/>
    <property type="match status" value="1"/>
</dbReference>
<dbReference type="Proteomes" id="UP000000845">
    <property type="component" value="Chromosome"/>
</dbReference>
<dbReference type="Pfam" id="PF00532">
    <property type="entry name" value="Peripla_BP_1"/>
    <property type="match status" value="1"/>
</dbReference>
<keyword evidence="8" id="KW-1185">Reference proteome</keyword>